<feature type="chain" id="PRO_5043674444" evidence="1">
    <location>
        <begin position="20"/>
        <end position="180"/>
    </location>
</feature>
<comment type="caution">
    <text evidence="2">The sequence shown here is derived from an EMBL/GenBank/DDBJ whole genome shotgun (WGS) entry which is preliminary data.</text>
</comment>
<evidence type="ECO:0000313" key="3">
    <source>
        <dbReference type="Proteomes" id="UP000735302"/>
    </source>
</evidence>
<reference evidence="2 3" key="1">
    <citation type="journal article" date="2021" name="Elife">
        <title>Chloroplast acquisition without the gene transfer in kleptoplastic sea slugs, Plakobranchus ocellatus.</title>
        <authorList>
            <person name="Maeda T."/>
            <person name="Takahashi S."/>
            <person name="Yoshida T."/>
            <person name="Shimamura S."/>
            <person name="Takaki Y."/>
            <person name="Nagai Y."/>
            <person name="Toyoda A."/>
            <person name="Suzuki Y."/>
            <person name="Arimoto A."/>
            <person name="Ishii H."/>
            <person name="Satoh N."/>
            <person name="Nishiyama T."/>
            <person name="Hasebe M."/>
            <person name="Maruyama T."/>
            <person name="Minagawa J."/>
            <person name="Obokata J."/>
            <person name="Shigenobu S."/>
        </authorList>
    </citation>
    <scope>NUCLEOTIDE SEQUENCE [LARGE SCALE GENOMIC DNA]</scope>
</reference>
<sequence length="180" mass="20437">MQFWLNTFLLLSIKSKVQIRILKGNADGTVESEPILRSAGFHLSRARAPPPAPWLDGGPESLISPCCELKKSAIQPTKRILRSELTNVWRLLHRLRTRLDLINSNGPKKMQLNRHYKTGGAVVHLVGQLTTKFEVQIPVQAKPIFHYSSVLCPPSTKWVARSLKTRRKNRRRGKQSETIS</sequence>
<keyword evidence="3" id="KW-1185">Reference proteome</keyword>
<dbReference type="AlphaFoldDB" id="A0AAV3ZCV6"/>
<organism evidence="2 3">
    <name type="scientific">Plakobranchus ocellatus</name>
    <dbReference type="NCBI Taxonomy" id="259542"/>
    <lineage>
        <taxon>Eukaryota</taxon>
        <taxon>Metazoa</taxon>
        <taxon>Spiralia</taxon>
        <taxon>Lophotrochozoa</taxon>
        <taxon>Mollusca</taxon>
        <taxon>Gastropoda</taxon>
        <taxon>Heterobranchia</taxon>
        <taxon>Euthyneura</taxon>
        <taxon>Panpulmonata</taxon>
        <taxon>Sacoglossa</taxon>
        <taxon>Placobranchoidea</taxon>
        <taxon>Plakobranchidae</taxon>
        <taxon>Plakobranchus</taxon>
    </lineage>
</organism>
<dbReference type="Proteomes" id="UP000735302">
    <property type="component" value="Unassembled WGS sequence"/>
</dbReference>
<accession>A0AAV3ZCV6</accession>
<keyword evidence="1" id="KW-0732">Signal</keyword>
<name>A0AAV3ZCV6_9GAST</name>
<dbReference type="EMBL" id="BLXT01002730">
    <property type="protein sequence ID" value="GFN97085.1"/>
    <property type="molecule type" value="Genomic_DNA"/>
</dbReference>
<evidence type="ECO:0000313" key="2">
    <source>
        <dbReference type="EMBL" id="GFN97085.1"/>
    </source>
</evidence>
<evidence type="ECO:0000256" key="1">
    <source>
        <dbReference type="SAM" id="SignalP"/>
    </source>
</evidence>
<proteinExistence type="predicted"/>
<feature type="signal peptide" evidence="1">
    <location>
        <begin position="1"/>
        <end position="19"/>
    </location>
</feature>
<protein>
    <submittedName>
        <fullName evidence="2">Uncharacterized protein</fullName>
    </submittedName>
</protein>
<gene>
    <name evidence="2" type="ORF">PoB_002359100</name>
</gene>